<dbReference type="GO" id="GO:0006508">
    <property type="term" value="P:proteolysis"/>
    <property type="evidence" value="ECO:0007669"/>
    <property type="project" value="UniProtKB-KW"/>
</dbReference>
<evidence type="ECO:0000256" key="1">
    <source>
        <dbReference type="ARBA" id="ARBA00001941"/>
    </source>
</evidence>
<dbReference type="GO" id="GO:0004177">
    <property type="term" value="F:aminopeptidase activity"/>
    <property type="evidence" value="ECO:0007669"/>
    <property type="project" value="UniProtKB-KW"/>
</dbReference>
<comment type="cofactor">
    <cofactor evidence="3">
        <name>Zn(2+)</name>
        <dbReference type="ChEBI" id="CHEBI:29105"/>
    </cofactor>
</comment>
<evidence type="ECO:0008006" key="12">
    <source>
        <dbReference type="Google" id="ProtNLM"/>
    </source>
</evidence>
<reference evidence="10 11" key="1">
    <citation type="journal article" date="2016" name="Nat. Commun.">
        <title>Thousands of microbial genomes shed light on interconnected biogeochemical processes in an aquifer system.</title>
        <authorList>
            <person name="Anantharaman K."/>
            <person name="Brown C.T."/>
            <person name="Hug L.A."/>
            <person name="Sharon I."/>
            <person name="Castelle C.J."/>
            <person name="Probst A.J."/>
            <person name="Thomas B.C."/>
            <person name="Singh A."/>
            <person name="Wilkins M.J."/>
            <person name="Karaoz U."/>
            <person name="Brodie E.L."/>
            <person name="Williams K.H."/>
            <person name="Hubbard S.S."/>
            <person name="Banfield J.F."/>
        </authorList>
    </citation>
    <scope>NUCLEOTIDE SEQUENCE [LARGE SCALE GENOMIC DNA]</scope>
</reference>
<dbReference type="STRING" id="1798371.A2W14_06985"/>
<evidence type="ECO:0000256" key="6">
    <source>
        <dbReference type="ARBA" id="ARBA00022670"/>
    </source>
</evidence>
<organism evidence="10 11">
    <name type="scientific">Candidatus Gottesmanbacteria bacterium RBG_16_37_8</name>
    <dbReference type="NCBI Taxonomy" id="1798371"/>
    <lineage>
        <taxon>Bacteria</taxon>
        <taxon>Candidatus Gottesmaniibacteriota</taxon>
    </lineage>
</organism>
<dbReference type="InterPro" id="IPR000787">
    <property type="entry name" value="Peptidase_M29"/>
</dbReference>
<keyword evidence="7" id="KW-0479">Metal-binding</keyword>
<dbReference type="PANTHER" id="PTHR34448:SF1">
    <property type="entry name" value="BLL6088 PROTEIN"/>
    <property type="match status" value="1"/>
</dbReference>
<evidence type="ECO:0000256" key="5">
    <source>
        <dbReference type="ARBA" id="ARBA00022438"/>
    </source>
</evidence>
<sequence length="423" mass="47503">MAVEQEVIRGLVEAYEGSLDPFFTASIHNVARTIVEESTGVKSGQKVLIRFDPPGIPLVKELYLASLAKGADTRFFRRELEKDAQIIPTLDEQGIRDYFNEEEELINWADVILTVRGPENPEVMNNVPPDKYAIYQNRYGQTLERMNSGEVMWNLFPWPTLYDANKEGLSYEEYFNLVIEACNQPWKEIKEAQAILKARLDSGKILELIANEGDPDKKKRTYLKMSIEGMTFCNSTIKRNFPGSEVFSAPVLESVEGQIYAAGYYIYSNKLMKGIFLRIEKGRIVEAHAEEGDEHLQFILSQTNLIGGEQPPVGGARYFGEVALGTNPGLTRRFFNDFLNEKVAGSFHMAIGNCYTINEYDGDAVNVNNGNIPALTPIHWDLTILMHRNADGSGGGKVIVDGELIQKNGIFLDEKLAVLNPKF</sequence>
<comment type="cofactor">
    <cofactor evidence="1">
        <name>Co(2+)</name>
        <dbReference type="ChEBI" id="CHEBI:48828"/>
    </cofactor>
</comment>
<dbReference type="Gene3D" id="3.40.1830.10">
    <property type="entry name" value="Thermophilic metalloprotease (M29)"/>
    <property type="match status" value="1"/>
</dbReference>
<protein>
    <recommendedName>
        <fullName evidence="12">Aminopeptidase</fullName>
    </recommendedName>
</protein>
<keyword evidence="8" id="KW-0378">Hydrolase</keyword>
<dbReference type="SUPFAM" id="SSF144052">
    <property type="entry name" value="Thermophilic metalloprotease-like"/>
    <property type="match status" value="1"/>
</dbReference>
<comment type="caution">
    <text evidence="10">The sequence shown here is derived from an EMBL/GenBank/DDBJ whole genome shotgun (WGS) entry which is preliminary data.</text>
</comment>
<evidence type="ECO:0000256" key="9">
    <source>
        <dbReference type="ARBA" id="ARBA00023049"/>
    </source>
</evidence>
<dbReference type="PANTHER" id="PTHR34448">
    <property type="entry name" value="AMINOPEPTIDASE"/>
    <property type="match status" value="1"/>
</dbReference>
<evidence type="ECO:0000256" key="7">
    <source>
        <dbReference type="ARBA" id="ARBA00022723"/>
    </source>
</evidence>
<dbReference type="GO" id="GO:0046872">
    <property type="term" value="F:metal ion binding"/>
    <property type="evidence" value="ECO:0007669"/>
    <property type="project" value="UniProtKB-KW"/>
</dbReference>
<proteinExistence type="inferred from homology"/>
<dbReference type="EMBL" id="MFJA01000035">
    <property type="protein sequence ID" value="OGG03241.1"/>
    <property type="molecule type" value="Genomic_DNA"/>
</dbReference>
<comment type="similarity">
    <text evidence="4">Belongs to the peptidase M29 family.</text>
</comment>
<keyword evidence="9" id="KW-0482">Metalloprotease</keyword>
<dbReference type="AlphaFoldDB" id="A0A1F5YSQ0"/>
<accession>A0A1F5YSQ0</accession>
<dbReference type="Proteomes" id="UP000176665">
    <property type="component" value="Unassembled WGS sequence"/>
</dbReference>
<evidence type="ECO:0000256" key="2">
    <source>
        <dbReference type="ARBA" id="ARBA00001946"/>
    </source>
</evidence>
<comment type="cofactor">
    <cofactor evidence="2">
        <name>Mg(2+)</name>
        <dbReference type="ChEBI" id="CHEBI:18420"/>
    </cofactor>
</comment>
<evidence type="ECO:0000256" key="8">
    <source>
        <dbReference type="ARBA" id="ARBA00022801"/>
    </source>
</evidence>
<evidence type="ECO:0000256" key="3">
    <source>
        <dbReference type="ARBA" id="ARBA00001947"/>
    </source>
</evidence>
<keyword evidence="5" id="KW-0031">Aminopeptidase</keyword>
<name>A0A1F5YSQ0_9BACT</name>
<dbReference type="Pfam" id="PF02073">
    <property type="entry name" value="Peptidase_M29"/>
    <property type="match status" value="1"/>
</dbReference>
<evidence type="ECO:0000313" key="10">
    <source>
        <dbReference type="EMBL" id="OGG03241.1"/>
    </source>
</evidence>
<evidence type="ECO:0000313" key="11">
    <source>
        <dbReference type="Proteomes" id="UP000176665"/>
    </source>
</evidence>
<gene>
    <name evidence="10" type="ORF">A2W14_06985</name>
</gene>
<evidence type="ECO:0000256" key="4">
    <source>
        <dbReference type="ARBA" id="ARBA00008236"/>
    </source>
</evidence>
<dbReference type="InterPro" id="IPR052170">
    <property type="entry name" value="M29_Exopeptidase"/>
</dbReference>
<dbReference type="InterPro" id="IPR035097">
    <property type="entry name" value="M29_N-terminal"/>
</dbReference>
<keyword evidence="6" id="KW-0645">Protease</keyword>
<dbReference type="GO" id="GO:0008237">
    <property type="term" value="F:metallopeptidase activity"/>
    <property type="evidence" value="ECO:0007669"/>
    <property type="project" value="UniProtKB-KW"/>
</dbReference>